<name>B6A9H6_CRYMR</name>
<reference evidence="1" key="1">
    <citation type="submission" date="2008-06" db="EMBL/GenBank/DDBJ databases">
        <authorList>
            <person name="Lorenzi H."/>
            <person name="Inman J."/>
            <person name="Miller J."/>
            <person name="Schobel S."/>
            <person name="Amedeo P."/>
            <person name="Caler E.V."/>
            <person name="da Silva J."/>
        </authorList>
    </citation>
    <scope>NUCLEOTIDE SEQUENCE [LARGE SCALE GENOMIC DNA]</scope>
    <source>
        <strain evidence="1">RN66</strain>
    </source>
</reference>
<evidence type="ECO:0000313" key="2">
    <source>
        <dbReference type="Proteomes" id="UP000001460"/>
    </source>
</evidence>
<dbReference type="SUPFAM" id="SSF48371">
    <property type="entry name" value="ARM repeat"/>
    <property type="match status" value="1"/>
</dbReference>
<dbReference type="OrthoDB" id="344338at2759"/>
<sequence length="1020" mass="117828">MMRSAGIISIPETCNKLRQVGLQLSEICTLVNTLGDLMVKDEILESSMLVEHISQGLDQLVDILSQTTHPTVRYIAFQNLRYFLNEGIGIYDISTLISHICNGFIRLISHWNIDVQIESLSILLEYEGKLETLANIKLFGIILNSNIEICHLIFSLLIQFQDSNFYFLLPSILESLKSGVSYISSKEILMQIIDTICQLCRSSHPWQSLKYDSDLSITYRYTKLEYLPYIFDIFDQISSRFPTILSLCFNLIWDEIFEIINPDIAMKDFVLSTEQIKICDYGFKISTNISLRCNVLLCTQVKNIVKFIKFTINLFVTPSSETVINTLPSKCSLCILNSLLKSLISLSLKSPLMLIFPSFIDPIILEPEKISTEEDLGNLDFFSNQMVSLDQLFLTIESIYNFLHLNQEYKEINLVFESLNNLMFLINTGILWPQFEDFDKLARINYTKLNTIKLLRDITECSLSILNETCKSQDIQARKLCNCFLGFYLYGKIILTQIKVSKKFSTIESDIQFTNSHQDEWFSEKIHKFFIWVLAKLENVSTLMTDKYTLGFLLLAKDLGVLKIIEENLNIRSPNCVSFFTGILTRWYGRLVQFNIIDESKFLAFKYDVSRKPLPDLNGLVNLPLKIFVFVLRWFCGWTFKNTFRDEWFCLQIRKFINEQEFKHIIEAKLQGSSMDIKYRFAKYLCIAGCFGLAKDIFGTIKVKSIELNLWILALKQTSNYFEFLSKLKLYRNKAATRELLSLQNQVEQIRNSLSLLKYKDSYFINQIMDSWDYTLNLLLLISKNSDLEDENEEIQTMAMSAWKSWKCLLNITSNICNTSTKIIAKYCYFLECIITCKGNIDNIKMNFAHSNKCNNFEVNQEGDIKLSKDISYSHIVDKIFLSDVYSLFPPMIFSLSKLPMVILNVDVSSCKNFYKNNTASITETSICPVIKVCGTLVHVSQEFLLPKWKWVRLMITYTTETQESFVGTHFLEISVNRGTFSWIQPIELPEKVSKLTVTALPVSKTMANIGIASQKDVIL</sequence>
<protein>
    <submittedName>
        <fullName evidence="1">Uncharacterized protein</fullName>
    </submittedName>
</protein>
<dbReference type="AlphaFoldDB" id="B6A9H6"/>
<keyword evidence="2" id="KW-1185">Reference proteome</keyword>
<dbReference type="InterPro" id="IPR016024">
    <property type="entry name" value="ARM-type_fold"/>
</dbReference>
<gene>
    <name evidence="1" type="ORF">CMU_039340</name>
</gene>
<proteinExistence type="predicted"/>
<accession>B6A9H6</accession>
<evidence type="ECO:0000313" key="1">
    <source>
        <dbReference type="EMBL" id="EEA04867.1"/>
    </source>
</evidence>
<dbReference type="EMBL" id="DS989726">
    <property type="protein sequence ID" value="EEA04867.1"/>
    <property type="molecule type" value="Genomic_DNA"/>
</dbReference>
<dbReference type="GeneID" id="6994343"/>
<dbReference type="VEuPathDB" id="CryptoDB:CMU_039340"/>
<dbReference type="Proteomes" id="UP000001460">
    <property type="component" value="Unassembled WGS sequence"/>
</dbReference>
<dbReference type="RefSeq" id="XP_002139216.1">
    <property type="nucleotide sequence ID" value="XM_002139180.1"/>
</dbReference>
<organism evidence="1 2">
    <name type="scientific">Cryptosporidium muris (strain RN66)</name>
    <dbReference type="NCBI Taxonomy" id="441375"/>
    <lineage>
        <taxon>Eukaryota</taxon>
        <taxon>Sar</taxon>
        <taxon>Alveolata</taxon>
        <taxon>Apicomplexa</taxon>
        <taxon>Conoidasida</taxon>
        <taxon>Coccidia</taxon>
        <taxon>Eucoccidiorida</taxon>
        <taxon>Eimeriorina</taxon>
        <taxon>Cryptosporidiidae</taxon>
        <taxon>Cryptosporidium</taxon>
    </lineage>
</organism>